<evidence type="ECO:0000313" key="2">
    <source>
        <dbReference type="EMBL" id="AXQ70073.1"/>
    </source>
</evidence>
<proteinExistence type="predicted"/>
<keyword evidence="1" id="KW-1133">Transmembrane helix</keyword>
<feature type="transmembrane region" description="Helical" evidence="1">
    <location>
        <begin position="37"/>
        <end position="57"/>
    </location>
</feature>
<dbReference type="Proteomes" id="UP000259683">
    <property type="component" value="Segment"/>
</dbReference>
<reference evidence="2" key="1">
    <citation type="submission" date="2018-07" db="EMBL/GenBank/DDBJ databases">
        <authorList>
            <person name="Wilson K.M."/>
            <person name="Ely B."/>
        </authorList>
    </citation>
    <scope>NUCLEOTIDE SEQUENCE</scope>
</reference>
<gene>
    <name evidence="2" type="ORF">CcrSC_gp491</name>
</gene>
<protein>
    <submittedName>
        <fullName evidence="2">Uncharacterized protein</fullName>
    </submittedName>
</protein>
<dbReference type="EMBL" id="MH588547">
    <property type="protein sequence ID" value="AXQ70073.1"/>
    <property type="molecule type" value="Genomic_DNA"/>
</dbReference>
<accession>A0A385EE75</accession>
<keyword evidence="1" id="KW-0812">Transmembrane</keyword>
<evidence type="ECO:0000313" key="3">
    <source>
        <dbReference type="Proteomes" id="UP000259683"/>
    </source>
</evidence>
<name>A0A385EE75_9CAUD</name>
<reference evidence="2" key="2">
    <citation type="submission" date="2021-07" db="EMBL/GenBank/DDBJ databases">
        <title>Giant CbK-like Caulobacter bacteriophages have genetically divergent genomes.</title>
        <authorList>
            <person name="Wilson K."/>
            <person name="Ely B."/>
        </authorList>
    </citation>
    <scope>NUCLEOTIDE SEQUENCE</scope>
</reference>
<organism evidence="2 3">
    <name type="scientific">Caulobacter phage CcrSC</name>
    <dbReference type="NCBI Taxonomy" id="2283272"/>
    <lineage>
        <taxon>Viruses</taxon>
        <taxon>Duplodnaviria</taxon>
        <taxon>Heunggongvirae</taxon>
        <taxon>Uroviricota</taxon>
        <taxon>Caudoviricetes</taxon>
        <taxon>Jeanschmidtviridae</taxon>
        <taxon>Bertelyvirus</taxon>
        <taxon>Bertelyvirus SC</taxon>
    </lineage>
</organism>
<evidence type="ECO:0000256" key="1">
    <source>
        <dbReference type="SAM" id="Phobius"/>
    </source>
</evidence>
<sequence length="59" mass="6529">MTGFVVTLLITAIVYHALILRDVFCEFSRDEGQQLFHGVAAGLLLMFEIVAVGSLWMGK</sequence>
<keyword evidence="1" id="KW-0472">Membrane</keyword>
<keyword evidence="3" id="KW-1185">Reference proteome</keyword>